<dbReference type="Gene3D" id="3.90.70.10">
    <property type="entry name" value="Cysteine proteinases"/>
    <property type="match status" value="1"/>
</dbReference>
<name>A0A939B990_9BACT</name>
<sequence>MKTLVAVLIAAVVMVSCGRTTPGRRVFTVERINGMTPVKDQGRGSLCWVYAMLATIETDRLAIGDSVNLSPAYVARSVLGGLVEQRYLTQGEVDVRADGVAPMLLSALAEYGAMPYDAYRSECNYDVLCRKLNVLADQAVRQRVGIKRLRDKTAYVLDTAVNPVPRRVWMYGMEYSMQEFARSVCSPADYVAVTSYTHEPFYENVALDLPANREGCKFYNVPVDTLVSRVEKALRLGNGVCWEGDVTNDGFSFEDGVACLDNEGVTVTQDMRQRAFERFSVTDDHSMELVGLARDQAGRRYFVCKNSWGTDNPYGGLMYMSLGYFRLNTVAVVMKKI</sequence>
<evidence type="ECO:0000313" key="2">
    <source>
        <dbReference type="Proteomes" id="UP000706891"/>
    </source>
</evidence>
<accession>A0A939B990</accession>
<keyword evidence="1" id="KW-0378">Hydrolase</keyword>
<dbReference type="InterPro" id="IPR038765">
    <property type="entry name" value="Papain-like_cys_pep_sf"/>
</dbReference>
<keyword evidence="2" id="KW-1185">Reference proteome</keyword>
<dbReference type="GO" id="GO:0070005">
    <property type="term" value="F:cysteine-type aminopeptidase activity"/>
    <property type="evidence" value="ECO:0007669"/>
    <property type="project" value="InterPro"/>
</dbReference>
<organism evidence="1 2">
    <name type="scientific">Marseilla massiliensis</name>
    <dbReference type="NCBI Taxonomy" id="1841864"/>
    <lineage>
        <taxon>Bacteria</taxon>
        <taxon>Pseudomonadati</taxon>
        <taxon>Bacteroidota</taxon>
        <taxon>Bacteroidia</taxon>
        <taxon>Bacteroidales</taxon>
        <taxon>Prevotellaceae</taxon>
        <taxon>Marseilla</taxon>
    </lineage>
</organism>
<reference evidence="1" key="2">
    <citation type="journal article" date="2021" name="Sci. Rep.">
        <title>The distribution of antibiotic resistance genes in chicken gut microbiota commensals.</title>
        <authorList>
            <person name="Juricova H."/>
            <person name="Matiasovicova J."/>
            <person name="Kubasova T."/>
            <person name="Cejkova D."/>
            <person name="Rychlik I."/>
        </authorList>
    </citation>
    <scope>NUCLEOTIDE SEQUENCE</scope>
    <source>
        <strain evidence="1">An824</strain>
    </source>
</reference>
<reference evidence="1" key="1">
    <citation type="submission" date="2020-08" db="EMBL/GenBank/DDBJ databases">
        <authorList>
            <person name="Cejkova D."/>
            <person name="Kubasova T."/>
            <person name="Jahodarova E."/>
            <person name="Rychlik I."/>
        </authorList>
    </citation>
    <scope>NUCLEOTIDE SEQUENCE</scope>
    <source>
        <strain evidence="1">An824</strain>
    </source>
</reference>
<keyword evidence="1" id="KW-0645">Protease</keyword>
<proteinExistence type="predicted"/>
<gene>
    <name evidence="1" type="ORF">H6A34_14135</name>
</gene>
<dbReference type="EMBL" id="JACJJG010000182">
    <property type="protein sequence ID" value="MBM6674998.1"/>
    <property type="molecule type" value="Genomic_DNA"/>
</dbReference>
<comment type="caution">
    <text evidence="1">The sequence shown here is derived from an EMBL/GenBank/DDBJ whole genome shotgun (WGS) entry which is preliminary data.</text>
</comment>
<dbReference type="GO" id="GO:0006508">
    <property type="term" value="P:proteolysis"/>
    <property type="evidence" value="ECO:0007669"/>
    <property type="project" value="UniProtKB-KW"/>
</dbReference>
<dbReference type="RefSeq" id="WP_205106040.1">
    <property type="nucleotide sequence ID" value="NZ_JACJJG010000182.1"/>
</dbReference>
<protein>
    <submittedName>
        <fullName evidence="1">Cysteine protease</fullName>
    </submittedName>
</protein>
<dbReference type="InterPro" id="IPR004134">
    <property type="entry name" value="Peptidase_C1B"/>
</dbReference>
<dbReference type="AlphaFoldDB" id="A0A939B990"/>
<dbReference type="SUPFAM" id="SSF54001">
    <property type="entry name" value="Cysteine proteinases"/>
    <property type="match status" value="1"/>
</dbReference>
<evidence type="ECO:0000313" key="1">
    <source>
        <dbReference type="EMBL" id="MBM6674998.1"/>
    </source>
</evidence>
<dbReference type="Proteomes" id="UP000706891">
    <property type="component" value="Unassembled WGS sequence"/>
</dbReference>
<dbReference type="PROSITE" id="PS51257">
    <property type="entry name" value="PROKAR_LIPOPROTEIN"/>
    <property type="match status" value="1"/>
</dbReference>
<dbReference type="Pfam" id="PF03051">
    <property type="entry name" value="Peptidase_C1_2"/>
    <property type="match status" value="1"/>
</dbReference>